<proteinExistence type="predicted"/>
<dbReference type="EMBL" id="CM007892">
    <property type="protein sequence ID" value="OTG30404.1"/>
    <property type="molecule type" value="Genomic_DNA"/>
</dbReference>
<keyword evidence="2" id="KW-1185">Reference proteome</keyword>
<name>A0A251V4R1_HELAN</name>
<dbReference type="InParanoid" id="A0A251V4R1"/>
<sequence length="75" mass="8000">MSFHPTMGLPVDSLPTRPRPISDGLSISVVPGFRILSLATSRRTVAYAASTEGRGSFFKMSRLIGSNLSSMAINS</sequence>
<accession>A0A251V4R1</accession>
<organism evidence="1 2">
    <name type="scientific">Helianthus annuus</name>
    <name type="common">Common sunflower</name>
    <dbReference type="NCBI Taxonomy" id="4232"/>
    <lineage>
        <taxon>Eukaryota</taxon>
        <taxon>Viridiplantae</taxon>
        <taxon>Streptophyta</taxon>
        <taxon>Embryophyta</taxon>
        <taxon>Tracheophyta</taxon>
        <taxon>Spermatophyta</taxon>
        <taxon>Magnoliopsida</taxon>
        <taxon>eudicotyledons</taxon>
        <taxon>Gunneridae</taxon>
        <taxon>Pentapetalae</taxon>
        <taxon>asterids</taxon>
        <taxon>campanulids</taxon>
        <taxon>Asterales</taxon>
        <taxon>Asteraceae</taxon>
        <taxon>Asteroideae</taxon>
        <taxon>Heliantheae alliance</taxon>
        <taxon>Heliantheae</taxon>
        <taxon>Helianthus</taxon>
    </lineage>
</organism>
<reference evidence="2" key="1">
    <citation type="journal article" date="2017" name="Nature">
        <title>The sunflower genome provides insights into oil metabolism, flowering and Asterid evolution.</title>
        <authorList>
            <person name="Badouin H."/>
            <person name="Gouzy J."/>
            <person name="Grassa C.J."/>
            <person name="Murat F."/>
            <person name="Staton S.E."/>
            <person name="Cottret L."/>
            <person name="Lelandais-Briere C."/>
            <person name="Owens G.L."/>
            <person name="Carrere S."/>
            <person name="Mayjonade B."/>
            <person name="Legrand L."/>
            <person name="Gill N."/>
            <person name="Kane N.C."/>
            <person name="Bowers J.E."/>
            <person name="Hubner S."/>
            <person name="Bellec A."/>
            <person name="Berard A."/>
            <person name="Berges H."/>
            <person name="Blanchet N."/>
            <person name="Boniface M.C."/>
            <person name="Brunel D."/>
            <person name="Catrice O."/>
            <person name="Chaidir N."/>
            <person name="Claudel C."/>
            <person name="Donnadieu C."/>
            <person name="Faraut T."/>
            <person name="Fievet G."/>
            <person name="Helmstetter N."/>
            <person name="King M."/>
            <person name="Knapp S.J."/>
            <person name="Lai Z."/>
            <person name="Le Paslier M.C."/>
            <person name="Lippi Y."/>
            <person name="Lorenzon L."/>
            <person name="Mandel J.R."/>
            <person name="Marage G."/>
            <person name="Marchand G."/>
            <person name="Marquand E."/>
            <person name="Bret-Mestries E."/>
            <person name="Morien E."/>
            <person name="Nambeesan S."/>
            <person name="Nguyen T."/>
            <person name="Pegot-Espagnet P."/>
            <person name="Pouilly N."/>
            <person name="Raftis F."/>
            <person name="Sallet E."/>
            <person name="Schiex T."/>
            <person name="Thomas J."/>
            <person name="Vandecasteele C."/>
            <person name="Vares D."/>
            <person name="Vear F."/>
            <person name="Vautrin S."/>
            <person name="Crespi M."/>
            <person name="Mangin B."/>
            <person name="Burke J.M."/>
            <person name="Salse J."/>
            <person name="Munos S."/>
            <person name="Vincourt P."/>
            <person name="Rieseberg L.H."/>
            <person name="Langlade N.B."/>
        </authorList>
    </citation>
    <scope>NUCLEOTIDE SEQUENCE [LARGE SCALE GENOMIC DNA]</scope>
    <source>
        <strain evidence="2">cv. SF193</strain>
    </source>
</reference>
<dbReference type="Proteomes" id="UP000215914">
    <property type="component" value="Chromosome 3"/>
</dbReference>
<evidence type="ECO:0000313" key="1">
    <source>
        <dbReference type="EMBL" id="OTG30404.1"/>
    </source>
</evidence>
<dbReference type="AlphaFoldDB" id="A0A251V4R1"/>
<gene>
    <name evidence="1" type="ORF">HannXRQ_Chr03g0064101</name>
</gene>
<protein>
    <submittedName>
        <fullName evidence="1">Uncharacterized protein</fullName>
    </submittedName>
</protein>
<evidence type="ECO:0000313" key="2">
    <source>
        <dbReference type="Proteomes" id="UP000215914"/>
    </source>
</evidence>